<feature type="region of interest" description="Disordered" evidence="1">
    <location>
        <begin position="65"/>
        <end position="89"/>
    </location>
</feature>
<name>A0A8X7C3T2_9ARAC</name>
<dbReference type="EMBL" id="BMAV01009022">
    <property type="protein sequence ID" value="GFY53013.1"/>
    <property type="molecule type" value="Genomic_DNA"/>
</dbReference>
<sequence>MPPKICREICSHGIIVSHKGRSSFIGGAGGEKVDPKQVGGVSIRGFRHKYRKKCAQQNFIETYPGKSAIRDENNDCPPEKLSPPPLLSPSVVRNEISDAMDSFHSTSNKSRPIVKTLKRAELFNSSPKSEPPLP</sequence>
<evidence type="ECO:0000313" key="2">
    <source>
        <dbReference type="EMBL" id="GFY53013.1"/>
    </source>
</evidence>
<proteinExistence type="predicted"/>
<reference evidence="2" key="1">
    <citation type="submission" date="2020-08" db="EMBL/GenBank/DDBJ databases">
        <title>Multicomponent nature underlies the extraordinary mechanical properties of spider dragline silk.</title>
        <authorList>
            <person name="Kono N."/>
            <person name="Nakamura H."/>
            <person name="Mori M."/>
            <person name="Yoshida Y."/>
            <person name="Ohtoshi R."/>
            <person name="Malay A.D."/>
            <person name="Moran D.A.P."/>
            <person name="Tomita M."/>
            <person name="Numata K."/>
            <person name="Arakawa K."/>
        </authorList>
    </citation>
    <scope>NUCLEOTIDE SEQUENCE</scope>
</reference>
<keyword evidence="3" id="KW-1185">Reference proteome</keyword>
<dbReference type="AlphaFoldDB" id="A0A8X7C3T2"/>
<evidence type="ECO:0000256" key="1">
    <source>
        <dbReference type="SAM" id="MobiDB-lite"/>
    </source>
</evidence>
<protein>
    <submittedName>
        <fullName evidence="2">Uncharacterized protein</fullName>
    </submittedName>
</protein>
<organism evidence="2 3">
    <name type="scientific">Trichonephila inaurata madagascariensis</name>
    <dbReference type="NCBI Taxonomy" id="2747483"/>
    <lineage>
        <taxon>Eukaryota</taxon>
        <taxon>Metazoa</taxon>
        <taxon>Ecdysozoa</taxon>
        <taxon>Arthropoda</taxon>
        <taxon>Chelicerata</taxon>
        <taxon>Arachnida</taxon>
        <taxon>Araneae</taxon>
        <taxon>Araneomorphae</taxon>
        <taxon>Entelegynae</taxon>
        <taxon>Araneoidea</taxon>
        <taxon>Nephilidae</taxon>
        <taxon>Trichonephila</taxon>
        <taxon>Trichonephila inaurata</taxon>
    </lineage>
</organism>
<gene>
    <name evidence="2" type="ORF">TNIN_119361</name>
</gene>
<evidence type="ECO:0000313" key="3">
    <source>
        <dbReference type="Proteomes" id="UP000886998"/>
    </source>
</evidence>
<comment type="caution">
    <text evidence="2">The sequence shown here is derived from an EMBL/GenBank/DDBJ whole genome shotgun (WGS) entry which is preliminary data.</text>
</comment>
<dbReference type="Proteomes" id="UP000886998">
    <property type="component" value="Unassembled WGS sequence"/>
</dbReference>
<accession>A0A8X7C3T2</accession>